<evidence type="ECO:0000256" key="1">
    <source>
        <dbReference type="SAM" id="MobiDB-lite"/>
    </source>
</evidence>
<comment type="caution">
    <text evidence="2">The sequence shown here is derived from an EMBL/GenBank/DDBJ whole genome shotgun (WGS) entry which is preliminary data.</text>
</comment>
<dbReference type="Proteomes" id="UP000823388">
    <property type="component" value="Chromosome 9N"/>
</dbReference>
<keyword evidence="3" id="KW-1185">Reference proteome</keyword>
<name>A0A8T0MNS7_PANVG</name>
<dbReference type="EMBL" id="CM029054">
    <property type="protein sequence ID" value="KAG2538940.1"/>
    <property type="molecule type" value="Genomic_DNA"/>
</dbReference>
<reference evidence="2" key="1">
    <citation type="submission" date="2020-05" db="EMBL/GenBank/DDBJ databases">
        <title>WGS assembly of Panicum virgatum.</title>
        <authorList>
            <person name="Lovell J.T."/>
            <person name="Jenkins J."/>
            <person name="Shu S."/>
            <person name="Juenger T.E."/>
            <person name="Schmutz J."/>
        </authorList>
    </citation>
    <scope>NUCLEOTIDE SEQUENCE</scope>
    <source>
        <strain evidence="2">AP13</strain>
    </source>
</reference>
<accession>A0A8T0MNS7</accession>
<evidence type="ECO:0000313" key="3">
    <source>
        <dbReference type="Proteomes" id="UP000823388"/>
    </source>
</evidence>
<organism evidence="2 3">
    <name type="scientific">Panicum virgatum</name>
    <name type="common">Blackwell switchgrass</name>
    <dbReference type="NCBI Taxonomy" id="38727"/>
    <lineage>
        <taxon>Eukaryota</taxon>
        <taxon>Viridiplantae</taxon>
        <taxon>Streptophyta</taxon>
        <taxon>Embryophyta</taxon>
        <taxon>Tracheophyta</taxon>
        <taxon>Spermatophyta</taxon>
        <taxon>Magnoliopsida</taxon>
        <taxon>Liliopsida</taxon>
        <taxon>Poales</taxon>
        <taxon>Poaceae</taxon>
        <taxon>PACMAD clade</taxon>
        <taxon>Panicoideae</taxon>
        <taxon>Panicodae</taxon>
        <taxon>Paniceae</taxon>
        <taxon>Panicinae</taxon>
        <taxon>Panicum</taxon>
        <taxon>Panicum sect. Hiantes</taxon>
    </lineage>
</organism>
<proteinExistence type="predicted"/>
<gene>
    <name evidence="2" type="ORF">PVAP13_9NG369000</name>
</gene>
<feature type="region of interest" description="Disordered" evidence="1">
    <location>
        <begin position="142"/>
        <end position="162"/>
    </location>
</feature>
<sequence>MINLLANYADGTVVPTRSVAHYLGLQDGPIDSLLYVAIECPGQEKMSTLTFFVHKLLGNGNFKIAQLQSEYLVKCDSPSDAEELDGKVKVFRRSIVGFRKLKRVILPAHMSCREDALVLSYPKPDQWKCEVEEKYLFSKRKADEKVKKMEEDYEDSSSKRNK</sequence>
<dbReference type="AlphaFoldDB" id="A0A8T0MNS7"/>
<protein>
    <submittedName>
        <fullName evidence="2">Uncharacterized protein</fullName>
    </submittedName>
</protein>
<evidence type="ECO:0000313" key="2">
    <source>
        <dbReference type="EMBL" id="KAG2538940.1"/>
    </source>
</evidence>